<gene>
    <name evidence="2" type="ORF">GJ700_18430</name>
</gene>
<dbReference type="InterPro" id="IPR006597">
    <property type="entry name" value="Sel1-like"/>
</dbReference>
<dbReference type="Proteomes" id="UP000446768">
    <property type="component" value="Unassembled WGS sequence"/>
</dbReference>
<accession>A0A7X2IPP9</accession>
<dbReference type="RefSeq" id="WP_154376514.1">
    <property type="nucleotide sequence ID" value="NZ_WKJJ01000011.1"/>
</dbReference>
<sequence>MMPNAPRRYAPLLALLALPVMAQQDTSTAQITVNGKKAIADDPRNIVTARSRVLSRKLGSSCNFMSSYSANDDDVTLRYMRDFNLDDSMSNPSERIDEASPLGNVAKITDATSVEDPAPATDAMAPAVKCGNNDLNFAAGRNRIERKDKSMAQALAALDREDYTAALALFNTAYTKLGTDEAALMLGKMHLHGLGTPKDPAQARTWLLKIIDMRYHPVEDRLVFDPAYPELMNARVEAAMLLAKMAMAGIGGPRSAGEAARWYGKAADYGFVPATTMLGMAALSGFGGPKNAARARDLFREAAEAGYVPAQYQLGQLYNDGAPGIAQDYRQAGAWFTAAAKAGHAGALYGAARMVDLGHGVAADPQRALALYKQAAVKGQPDAESALATYFYEGQLVKQDYATARQLFNAAATQGQADAMFNLAVMLAEGQGGTKDVAMAYVWLNLAKSSGHASAGAALKELAPGLTAQDKARADAILKPAAPR</sequence>
<keyword evidence="3" id="KW-1185">Reference proteome</keyword>
<organism evidence="2 3">
    <name type="scientific">Pseudoduganella rivuli</name>
    <dbReference type="NCBI Taxonomy" id="2666085"/>
    <lineage>
        <taxon>Bacteria</taxon>
        <taxon>Pseudomonadati</taxon>
        <taxon>Pseudomonadota</taxon>
        <taxon>Betaproteobacteria</taxon>
        <taxon>Burkholderiales</taxon>
        <taxon>Oxalobacteraceae</taxon>
        <taxon>Telluria group</taxon>
        <taxon>Pseudoduganella</taxon>
    </lineage>
</organism>
<dbReference type="Gene3D" id="1.25.40.10">
    <property type="entry name" value="Tetratricopeptide repeat domain"/>
    <property type="match status" value="2"/>
</dbReference>
<keyword evidence="1" id="KW-0732">Signal</keyword>
<name>A0A7X2IPP9_9BURK</name>
<dbReference type="Pfam" id="PF08238">
    <property type="entry name" value="Sel1"/>
    <property type="match status" value="7"/>
</dbReference>
<protein>
    <recommendedName>
        <fullName evidence="4">Sel1 repeat family protein</fullName>
    </recommendedName>
</protein>
<dbReference type="SUPFAM" id="SSF81901">
    <property type="entry name" value="HCP-like"/>
    <property type="match status" value="1"/>
</dbReference>
<feature type="signal peptide" evidence="1">
    <location>
        <begin position="1"/>
        <end position="22"/>
    </location>
</feature>
<dbReference type="PANTHER" id="PTHR11102">
    <property type="entry name" value="SEL-1-LIKE PROTEIN"/>
    <property type="match status" value="1"/>
</dbReference>
<evidence type="ECO:0008006" key="4">
    <source>
        <dbReference type="Google" id="ProtNLM"/>
    </source>
</evidence>
<feature type="chain" id="PRO_5031135391" description="Sel1 repeat family protein" evidence="1">
    <location>
        <begin position="23"/>
        <end position="484"/>
    </location>
</feature>
<comment type="caution">
    <text evidence="2">The sequence shown here is derived from an EMBL/GenBank/DDBJ whole genome shotgun (WGS) entry which is preliminary data.</text>
</comment>
<dbReference type="SMART" id="SM00671">
    <property type="entry name" value="SEL1"/>
    <property type="match status" value="7"/>
</dbReference>
<dbReference type="InterPro" id="IPR050767">
    <property type="entry name" value="Sel1_AlgK"/>
</dbReference>
<proteinExistence type="predicted"/>
<evidence type="ECO:0000256" key="1">
    <source>
        <dbReference type="SAM" id="SignalP"/>
    </source>
</evidence>
<evidence type="ECO:0000313" key="3">
    <source>
        <dbReference type="Proteomes" id="UP000446768"/>
    </source>
</evidence>
<reference evidence="2 3" key="1">
    <citation type="submission" date="2019-11" db="EMBL/GenBank/DDBJ databases">
        <title>Novel species isolated from a subtropical stream in China.</title>
        <authorList>
            <person name="Lu H."/>
        </authorList>
    </citation>
    <scope>NUCLEOTIDE SEQUENCE [LARGE SCALE GENOMIC DNA]</scope>
    <source>
        <strain evidence="2 3">FT92W</strain>
    </source>
</reference>
<dbReference type="AlphaFoldDB" id="A0A7X2IPP9"/>
<dbReference type="EMBL" id="WKJJ01000011">
    <property type="protein sequence ID" value="MRV73693.1"/>
    <property type="molecule type" value="Genomic_DNA"/>
</dbReference>
<evidence type="ECO:0000313" key="2">
    <source>
        <dbReference type="EMBL" id="MRV73693.1"/>
    </source>
</evidence>
<dbReference type="InterPro" id="IPR011990">
    <property type="entry name" value="TPR-like_helical_dom_sf"/>
</dbReference>
<dbReference type="PANTHER" id="PTHR11102:SF160">
    <property type="entry name" value="ERAD-ASSOCIATED E3 UBIQUITIN-PROTEIN LIGASE COMPONENT HRD3"/>
    <property type="match status" value="1"/>
</dbReference>